<gene>
    <name evidence="2" type="ORF">ETD83_36810</name>
</gene>
<dbReference type="OrthoDB" id="9789608at2"/>
<dbReference type="InterPro" id="IPR036188">
    <property type="entry name" value="FAD/NAD-bd_sf"/>
</dbReference>
<dbReference type="EMBL" id="VCKW01000324">
    <property type="protein sequence ID" value="TMQ90134.1"/>
    <property type="molecule type" value="Genomic_DNA"/>
</dbReference>
<reference evidence="2 3" key="1">
    <citation type="submission" date="2019-05" db="EMBL/GenBank/DDBJ databases">
        <title>Draft genome sequence of Actinomadura sp. 14C53.</title>
        <authorList>
            <person name="Saricaoglu S."/>
            <person name="Isik K."/>
        </authorList>
    </citation>
    <scope>NUCLEOTIDE SEQUENCE [LARGE SCALE GENOMIC DNA]</scope>
    <source>
        <strain evidence="2 3">14C53</strain>
    </source>
</reference>
<dbReference type="AlphaFoldDB" id="A0A5C4J0I0"/>
<sequence length="91" mass="8819">MSEANPSPERAETAVESACCGVSGCCGEAERSLDPAVTVTEAKTSAGCGCVSDDATGLPVVVVGAGPVGLAAAAHLAERGLDFVVLEAGAQ</sequence>
<dbReference type="InterPro" id="IPR006076">
    <property type="entry name" value="FAD-dep_OxRdtase"/>
</dbReference>
<dbReference type="RefSeq" id="WP_138649828.1">
    <property type="nucleotide sequence ID" value="NZ_VCKW01000324.1"/>
</dbReference>
<comment type="caution">
    <text evidence="2">The sequence shown here is derived from an EMBL/GenBank/DDBJ whole genome shotgun (WGS) entry which is preliminary data.</text>
</comment>
<evidence type="ECO:0000259" key="1">
    <source>
        <dbReference type="Pfam" id="PF01266"/>
    </source>
</evidence>
<protein>
    <submittedName>
        <fullName evidence="2">FAD-dependent oxidoreductase</fullName>
    </submittedName>
</protein>
<keyword evidence="3" id="KW-1185">Reference proteome</keyword>
<proteinExistence type="predicted"/>
<dbReference type="Gene3D" id="3.50.50.60">
    <property type="entry name" value="FAD/NAD(P)-binding domain"/>
    <property type="match status" value="1"/>
</dbReference>
<accession>A0A5C4J0I0</accession>
<feature type="non-terminal residue" evidence="2">
    <location>
        <position position="91"/>
    </location>
</feature>
<evidence type="ECO:0000313" key="2">
    <source>
        <dbReference type="EMBL" id="TMQ90134.1"/>
    </source>
</evidence>
<dbReference type="Pfam" id="PF01266">
    <property type="entry name" value="DAO"/>
    <property type="match status" value="1"/>
</dbReference>
<evidence type="ECO:0000313" key="3">
    <source>
        <dbReference type="Proteomes" id="UP000309174"/>
    </source>
</evidence>
<dbReference type="Proteomes" id="UP000309174">
    <property type="component" value="Unassembled WGS sequence"/>
</dbReference>
<feature type="domain" description="FAD dependent oxidoreductase" evidence="1">
    <location>
        <begin position="60"/>
        <end position="89"/>
    </location>
</feature>
<name>A0A5C4J0I0_9ACTN</name>
<organism evidence="2 3">
    <name type="scientific">Actinomadura soli</name>
    <dbReference type="NCBI Taxonomy" id="2508997"/>
    <lineage>
        <taxon>Bacteria</taxon>
        <taxon>Bacillati</taxon>
        <taxon>Actinomycetota</taxon>
        <taxon>Actinomycetes</taxon>
        <taxon>Streptosporangiales</taxon>
        <taxon>Thermomonosporaceae</taxon>
        <taxon>Actinomadura</taxon>
    </lineage>
</organism>
<dbReference type="SUPFAM" id="SSF51905">
    <property type="entry name" value="FAD/NAD(P)-binding domain"/>
    <property type="match status" value="1"/>
</dbReference>